<proteinExistence type="predicted"/>
<keyword evidence="5" id="KW-1278">Translocase</keyword>
<gene>
    <name evidence="9" type="ORF">METZ01_LOCUS152717</name>
</gene>
<keyword evidence="2" id="KW-0813">Transport</keyword>
<dbReference type="InterPro" id="IPR027417">
    <property type="entry name" value="P-loop_NTPase"/>
</dbReference>
<evidence type="ECO:0000256" key="5">
    <source>
        <dbReference type="ARBA" id="ARBA00022967"/>
    </source>
</evidence>
<dbReference type="Gene3D" id="3.40.50.300">
    <property type="entry name" value="P-loop containing nucleotide triphosphate hydrolases"/>
    <property type="match status" value="1"/>
</dbReference>
<evidence type="ECO:0000259" key="8">
    <source>
        <dbReference type="Pfam" id="PF00005"/>
    </source>
</evidence>
<feature type="transmembrane region" description="Helical" evidence="7">
    <location>
        <begin position="93"/>
        <end position="111"/>
    </location>
</feature>
<evidence type="ECO:0000313" key="9">
    <source>
        <dbReference type="EMBL" id="SVA99863.1"/>
    </source>
</evidence>
<keyword evidence="7" id="KW-1133">Transmembrane helix</keyword>
<evidence type="ECO:0000256" key="1">
    <source>
        <dbReference type="ARBA" id="ARBA00004370"/>
    </source>
</evidence>
<dbReference type="InterPro" id="IPR003439">
    <property type="entry name" value="ABC_transporter-like_ATP-bd"/>
</dbReference>
<dbReference type="GO" id="GO:0005524">
    <property type="term" value="F:ATP binding"/>
    <property type="evidence" value="ECO:0007669"/>
    <property type="project" value="InterPro"/>
</dbReference>
<evidence type="ECO:0000256" key="4">
    <source>
        <dbReference type="ARBA" id="ARBA00022519"/>
    </source>
</evidence>
<protein>
    <recommendedName>
        <fullName evidence="8">ABC transporter domain-containing protein</fullName>
    </recommendedName>
</protein>
<keyword evidence="6 7" id="KW-0472">Membrane</keyword>
<reference evidence="9" key="1">
    <citation type="submission" date="2018-05" db="EMBL/GenBank/DDBJ databases">
        <authorList>
            <person name="Lanie J.A."/>
            <person name="Ng W.-L."/>
            <person name="Kazmierczak K.M."/>
            <person name="Andrzejewski T.M."/>
            <person name="Davidsen T.M."/>
            <person name="Wayne K.J."/>
            <person name="Tettelin H."/>
            <person name="Glass J.I."/>
            <person name="Rusch D."/>
            <person name="Podicherti R."/>
            <person name="Tsui H.-C.T."/>
            <person name="Winkler M.E."/>
        </authorList>
    </citation>
    <scope>NUCLEOTIDE SEQUENCE</scope>
</reference>
<keyword evidence="3" id="KW-1003">Cell membrane</keyword>
<dbReference type="Pfam" id="PF00005">
    <property type="entry name" value="ABC_tran"/>
    <property type="match status" value="1"/>
</dbReference>
<sequence>MTENVLEIEGLRVHFDTLDGPIEALHSVDLKVKDKQIMGLVGESGCGKSVTSLVTIGLATCDVDEGSVRYQGEELLFKDSISDSRVQLASGRITAFGIMALIISFFATILVEPNLFSSLFLLFLAITILSWLVGFEAKTEFRKHQKFMRWVRGNEISMIFQEPMSALNPLYTVEKQVSEVMRTHDRLVDAETPR</sequence>
<accession>A0A382AFU3</accession>
<organism evidence="9">
    <name type="scientific">marine metagenome</name>
    <dbReference type="NCBI Taxonomy" id="408172"/>
    <lineage>
        <taxon>unclassified sequences</taxon>
        <taxon>metagenomes</taxon>
        <taxon>ecological metagenomes</taxon>
    </lineage>
</organism>
<dbReference type="SUPFAM" id="SSF53795">
    <property type="entry name" value="PEP carboxykinase-like"/>
    <property type="match status" value="1"/>
</dbReference>
<evidence type="ECO:0000256" key="2">
    <source>
        <dbReference type="ARBA" id="ARBA00022448"/>
    </source>
</evidence>
<dbReference type="EMBL" id="UINC01025031">
    <property type="protein sequence ID" value="SVA99863.1"/>
    <property type="molecule type" value="Genomic_DNA"/>
</dbReference>
<name>A0A382AFU3_9ZZZZ</name>
<evidence type="ECO:0000256" key="7">
    <source>
        <dbReference type="SAM" id="Phobius"/>
    </source>
</evidence>
<dbReference type="PANTHER" id="PTHR43297">
    <property type="entry name" value="OLIGOPEPTIDE TRANSPORT ATP-BINDING PROTEIN APPD"/>
    <property type="match status" value="1"/>
</dbReference>
<dbReference type="GO" id="GO:0016020">
    <property type="term" value="C:membrane"/>
    <property type="evidence" value="ECO:0007669"/>
    <property type="project" value="UniProtKB-SubCell"/>
</dbReference>
<evidence type="ECO:0000256" key="3">
    <source>
        <dbReference type="ARBA" id="ARBA00022475"/>
    </source>
</evidence>
<feature type="domain" description="ABC transporter" evidence="8">
    <location>
        <begin position="25"/>
        <end position="86"/>
    </location>
</feature>
<dbReference type="GO" id="GO:0016887">
    <property type="term" value="F:ATP hydrolysis activity"/>
    <property type="evidence" value="ECO:0007669"/>
    <property type="project" value="InterPro"/>
</dbReference>
<feature type="transmembrane region" description="Helical" evidence="7">
    <location>
        <begin position="117"/>
        <end position="135"/>
    </location>
</feature>
<dbReference type="AlphaFoldDB" id="A0A382AFU3"/>
<evidence type="ECO:0000256" key="6">
    <source>
        <dbReference type="ARBA" id="ARBA00023136"/>
    </source>
</evidence>
<keyword evidence="7" id="KW-0812">Transmembrane</keyword>
<keyword evidence="4" id="KW-0997">Cell inner membrane</keyword>
<feature type="non-terminal residue" evidence="9">
    <location>
        <position position="194"/>
    </location>
</feature>
<dbReference type="InterPro" id="IPR050388">
    <property type="entry name" value="ABC_Ni/Peptide_Import"/>
</dbReference>
<dbReference type="PANTHER" id="PTHR43297:SF14">
    <property type="entry name" value="ATPASE AAA-TYPE CORE DOMAIN-CONTAINING PROTEIN"/>
    <property type="match status" value="1"/>
</dbReference>
<comment type="subcellular location">
    <subcellularLocation>
        <location evidence="1">Membrane</location>
    </subcellularLocation>
</comment>